<organism evidence="2 3">
    <name type="scientific">Cannabis sativa</name>
    <name type="common">Hemp</name>
    <name type="synonym">Marijuana</name>
    <dbReference type="NCBI Taxonomy" id="3483"/>
    <lineage>
        <taxon>Eukaryota</taxon>
        <taxon>Viridiplantae</taxon>
        <taxon>Streptophyta</taxon>
        <taxon>Embryophyta</taxon>
        <taxon>Tracheophyta</taxon>
        <taxon>Spermatophyta</taxon>
        <taxon>Magnoliopsida</taxon>
        <taxon>eudicotyledons</taxon>
        <taxon>Gunneridae</taxon>
        <taxon>Pentapetalae</taxon>
        <taxon>rosids</taxon>
        <taxon>fabids</taxon>
        <taxon>Rosales</taxon>
        <taxon>Cannabaceae</taxon>
        <taxon>Cannabis</taxon>
    </lineage>
</organism>
<keyword evidence="3" id="KW-1185">Reference proteome</keyword>
<accession>A0A803QHU1</accession>
<evidence type="ECO:0000313" key="3">
    <source>
        <dbReference type="Proteomes" id="UP000596661"/>
    </source>
</evidence>
<reference evidence="2" key="1">
    <citation type="submission" date="2018-11" db="EMBL/GenBank/DDBJ databases">
        <authorList>
            <person name="Grassa J C."/>
        </authorList>
    </citation>
    <scope>NUCLEOTIDE SEQUENCE [LARGE SCALE GENOMIC DNA]</scope>
</reference>
<name>A0A803QHU1_CANSA</name>
<dbReference type="EnsemblPlants" id="evm.model.09.930">
    <property type="protein sequence ID" value="cds.evm.model.09.930"/>
    <property type="gene ID" value="evm.TU.09.930"/>
</dbReference>
<dbReference type="AlphaFoldDB" id="A0A803QHU1"/>
<feature type="region of interest" description="Disordered" evidence="1">
    <location>
        <begin position="27"/>
        <end position="52"/>
    </location>
</feature>
<protein>
    <submittedName>
        <fullName evidence="2">Uncharacterized protein</fullName>
    </submittedName>
</protein>
<dbReference type="Proteomes" id="UP000596661">
    <property type="component" value="Chromosome 9"/>
</dbReference>
<dbReference type="EMBL" id="UZAU01000742">
    <property type="status" value="NOT_ANNOTATED_CDS"/>
    <property type="molecule type" value="Genomic_DNA"/>
</dbReference>
<sequence length="88" mass="9727">MPSVTTCCSTTQPIINFSSGFGCHAQGPVDQENINPNRRVKRQKESKSLRQTLKRCRGNQGFETSFLSVEVDTQLSVSDDAMQSRSSS</sequence>
<evidence type="ECO:0000256" key="1">
    <source>
        <dbReference type="SAM" id="MobiDB-lite"/>
    </source>
</evidence>
<dbReference type="Gramene" id="evm.model.09.930">
    <property type="protein sequence ID" value="cds.evm.model.09.930"/>
    <property type="gene ID" value="evm.TU.09.930"/>
</dbReference>
<proteinExistence type="predicted"/>
<evidence type="ECO:0000313" key="2">
    <source>
        <dbReference type="EnsemblPlants" id="cds.evm.model.09.930"/>
    </source>
</evidence>
<reference evidence="2" key="2">
    <citation type="submission" date="2021-03" db="UniProtKB">
        <authorList>
            <consortium name="EnsemblPlants"/>
        </authorList>
    </citation>
    <scope>IDENTIFICATION</scope>
</reference>